<gene>
    <name evidence="3" type="ORF">COU33_01475</name>
</gene>
<name>A0A2M6W1T1_9BACT</name>
<dbReference type="Proteomes" id="UP000229362">
    <property type="component" value="Unassembled WGS sequence"/>
</dbReference>
<feature type="domain" description="YdbS-like PH" evidence="2">
    <location>
        <begin position="95"/>
        <end position="167"/>
    </location>
</feature>
<protein>
    <recommendedName>
        <fullName evidence="2">YdbS-like PH domain-containing protein</fullName>
    </recommendedName>
</protein>
<evidence type="ECO:0000256" key="1">
    <source>
        <dbReference type="SAM" id="Phobius"/>
    </source>
</evidence>
<dbReference type="InterPro" id="IPR005182">
    <property type="entry name" value="YdbS-like_PH"/>
</dbReference>
<feature type="transmembrane region" description="Helical" evidence="1">
    <location>
        <begin position="68"/>
        <end position="93"/>
    </location>
</feature>
<keyword evidence="1" id="KW-0472">Membrane</keyword>
<comment type="caution">
    <text evidence="3">The sequence shown here is derived from an EMBL/GenBank/DDBJ whole genome shotgun (WGS) entry which is preliminary data.</text>
</comment>
<keyword evidence="1" id="KW-0812">Transmembrane</keyword>
<accession>A0A2M6W1T1</accession>
<evidence type="ECO:0000313" key="4">
    <source>
        <dbReference type="Proteomes" id="UP000229362"/>
    </source>
</evidence>
<reference evidence="4" key="1">
    <citation type="submission" date="2017-09" db="EMBL/GenBank/DDBJ databases">
        <title>Depth-based differentiation of microbial function through sediment-hosted aquifers and enrichment of novel symbionts in the deep terrestrial subsurface.</title>
        <authorList>
            <person name="Probst A.J."/>
            <person name="Ladd B."/>
            <person name="Jarett J.K."/>
            <person name="Geller-Mcgrath D.E."/>
            <person name="Sieber C.M.K."/>
            <person name="Emerson J.B."/>
            <person name="Anantharaman K."/>
            <person name="Thomas B.C."/>
            <person name="Malmstrom R."/>
            <person name="Stieglmeier M."/>
            <person name="Klingl A."/>
            <person name="Woyke T."/>
            <person name="Ryan C.M."/>
            <person name="Banfield J.F."/>
        </authorList>
    </citation>
    <scope>NUCLEOTIDE SEQUENCE [LARGE SCALE GENOMIC DNA]</scope>
</reference>
<dbReference type="AlphaFoldDB" id="A0A2M6W1T1"/>
<proteinExistence type="predicted"/>
<organism evidence="3 4">
    <name type="scientific">Candidatus Magasanikbacteria bacterium CG10_big_fil_rev_8_21_14_0_10_43_6</name>
    <dbReference type="NCBI Taxonomy" id="1974650"/>
    <lineage>
        <taxon>Bacteria</taxon>
        <taxon>Candidatus Magasanikiibacteriota</taxon>
    </lineage>
</organism>
<dbReference type="EMBL" id="PFBZ01000061">
    <property type="protein sequence ID" value="PIT86738.1"/>
    <property type="molecule type" value="Genomic_DNA"/>
</dbReference>
<evidence type="ECO:0000259" key="2">
    <source>
        <dbReference type="Pfam" id="PF03703"/>
    </source>
</evidence>
<evidence type="ECO:0000313" key="3">
    <source>
        <dbReference type="EMBL" id="PIT86738.1"/>
    </source>
</evidence>
<feature type="transmembrane region" description="Helical" evidence="1">
    <location>
        <begin position="23"/>
        <end position="48"/>
    </location>
</feature>
<sequence>MTAMEHSPIHTLSHSVHQIRQTLWILGFKLVGVMFLFGTLYGGLLLFLLSGTFGTPELRQFVDHYESFTLIILWGSQIAIAFFQVIAVLYVTLTWARTAYYISENQLIMYRGILQLHEKVYQLKHFHSIELDQSLLGRMLQFGTISIEMQAYASKAGPIHLRNIPNPKLYERVLRKYLQDMEHADREDTMYDGPSAQ</sequence>
<keyword evidence="1" id="KW-1133">Transmembrane helix</keyword>
<dbReference type="Pfam" id="PF03703">
    <property type="entry name" value="bPH_2"/>
    <property type="match status" value="1"/>
</dbReference>